<comment type="caution">
    <text evidence="3">The sequence shown here is derived from an EMBL/GenBank/DDBJ whole genome shotgun (WGS) entry which is preliminary data.</text>
</comment>
<dbReference type="InterPro" id="IPR036873">
    <property type="entry name" value="Rhodanese-like_dom_sf"/>
</dbReference>
<feature type="chain" id="PRO_5043913116" evidence="1">
    <location>
        <begin position="25"/>
        <end position="167"/>
    </location>
</feature>
<sequence length="167" mass="18602">MRHTVTMIVLLLLAVLLQSHVASASESEFEAFLGRFDYELRDDMKIDSKGLLPLLLNGKAVLVDVRFKEEVAAWRTGFGQNIPLNDLPKRINDLPKDKIIVVACPHKDRSAIAMAYLRSKGYNAKYLTDGLLGLAEQLRGERAKDFMGALERQTKVDKSNTGKGDGQ</sequence>
<accession>A0AAW4L6F5</accession>
<feature type="domain" description="Rhodanese" evidence="2">
    <location>
        <begin position="56"/>
        <end position="139"/>
    </location>
</feature>
<reference evidence="3 4" key="1">
    <citation type="submission" date="2021-05" db="EMBL/GenBank/DDBJ databases">
        <title>The draft genome of Geobacter pelophilus DSM 12255.</title>
        <authorList>
            <person name="Xu Z."/>
            <person name="Masuda Y."/>
            <person name="Itoh H."/>
            <person name="Senoo K."/>
        </authorList>
    </citation>
    <scope>NUCLEOTIDE SEQUENCE [LARGE SCALE GENOMIC DNA]</scope>
    <source>
        <strain evidence="3 4">DSM 12255</strain>
    </source>
</reference>
<dbReference type="Gene3D" id="3.40.250.10">
    <property type="entry name" value="Rhodanese-like domain"/>
    <property type="match status" value="1"/>
</dbReference>
<dbReference type="AlphaFoldDB" id="A0AAW4L6F5"/>
<keyword evidence="1" id="KW-0732">Signal</keyword>
<proteinExistence type="predicted"/>
<feature type="signal peptide" evidence="1">
    <location>
        <begin position="1"/>
        <end position="24"/>
    </location>
</feature>
<dbReference type="EMBL" id="JAHCVJ010000012">
    <property type="protein sequence ID" value="MBT0666478.1"/>
    <property type="molecule type" value="Genomic_DNA"/>
</dbReference>
<gene>
    <name evidence="3" type="ORF">KI809_19390</name>
</gene>
<dbReference type="PANTHER" id="PTHR43031">
    <property type="entry name" value="FAD-DEPENDENT OXIDOREDUCTASE"/>
    <property type="match status" value="1"/>
</dbReference>
<dbReference type="RefSeq" id="WP_214173248.1">
    <property type="nucleotide sequence ID" value="NZ_JAHCVJ010000012.1"/>
</dbReference>
<name>A0AAW4L6F5_9BACT</name>
<dbReference type="SUPFAM" id="SSF52821">
    <property type="entry name" value="Rhodanese/Cell cycle control phosphatase"/>
    <property type="match status" value="1"/>
</dbReference>
<dbReference type="SMART" id="SM00450">
    <property type="entry name" value="RHOD"/>
    <property type="match status" value="1"/>
</dbReference>
<dbReference type="PANTHER" id="PTHR43031:SF16">
    <property type="entry name" value="OXIDOREDUCTASE"/>
    <property type="match status" value="1"/>
</dbReference>
<dbReference type="PROSITE" id="PS50206">
    <property type="entry name" value="RHODANESE_3"/>
    <property type="match status" value="1"/>
</dbReference>
<organism evidence="3 4">
    <name type="scientific">Geoanaerobacter pelophilus</name>
    <dbReference type="NCBI Taxonomy" id="60036"/>
    <lineage>
        <taxon>Bacteria</taxon>
        <taxon>Pseudomonadati</taxon>
        <taxon>Thermodesulfobacteriota</taxon>
        <taxon>Desulfuromonadia</taxon>
        <taxon>Geobacterales</taxon>
        <taxon>Geobacteraceae</taxon>
        <taxon>Geoanaerobacter</taxon>
    </lineage>
</organism>
<evidence type="ECO:0000313" key="4">
    <source>
        <dbReference type="Proteomes" id="UP000811899"/>
    </source>
</evidence>
<protein>
    <submittedName>
        <fullName evidence="3">Rhodanese-like domain-containing protein</fullName>
    </submittedName>
</protein>
<dbReference type="Proteomes" id="UP000811899">
    <property type="component" value="Unassembled WGS sequence"/>
</dbReference>
<dbReference type="InterPro" id="IPR050229">
    <property type="entry name" value="GlpE_sulfurtransferase"/>
</dbReference>
<evidence type="ECO:0000259" key="2">
    <source>
        <dbReference type="PROSITE" id="PS50206"/>
    </source>
</evidence>
<evidence type="ECO:0000256" key="1">
    <source>
        <dbReference type="SAM" id="SignalP"/>
    </source>
</evidence>
<dbReference type="InterPro" id="IPR001763">
    <property type="entry name" value="Rhodanese-like_dom"/>
</dbReference>
<evidence type="ECO:0000313" key="3">
    <source>
        <dbReference type="EMBL" id="MBT0666478.1"/>
    </source>
</evidence>
<dbReference type="CDD" id="cd00158">
    <property type="entry name" value="RHOD"/>
    <property type="match status" value="1"/>
</dbReference>
<dbReference type="Pfam" id="PF00581">
    <property type="entry name" value="Rhodanese"/>
    <property type="match status" value="1"/>
</dbReference>
<keyword evidence="4" id="KW-1185">Reference proteome</keyword>